<dbReference type="InterPro" id="IPR036378">
    <property type="entry name" value="FAS1_dom_sf"/>
</dbReference>
<dbReference type="Pfam" id="PF02469">
    <property type="entry name" value="Fasciclin"/>
    <property type="match status" value="2"/>
</dbReference>
<protein>
    <submittedName>
        <fullName evidence="3">FAS1 domain-containing protein</fullName>
    </submittedName>
</protein>
<dbReference type="Gene3D" id="2.30.180.10">
    <property type="entry name" value="FAS1 domain"/>
    <property type="match status" value="2"/>
</dbReference>
<feature type="domain" description="FAS1" evidence="2">
    <location>
        <begin position="50"/>
        <end position="230"/>
    </location>
</feature>
<dbReference type="PANTHER" id="PTHR10900:SF122">
    <property type="entry name" value="FAS1 DOMAIN-CONTAINING PROTEIN"/>
    <property type="match status" value="1"/>
</dbReference>
<sequence>MKLLHLLVPLVWASAPLATQASAPPRDLHGLQVPLSGAFDNGIGASASQERTIYQTLKSQKRFSRLVKAIELNDDVVARLDDHDADITFFAVPNSGLPSERPDVDEDYAYGPTNLNGYDLGRLIVNAEDLNKAPCSFENDKRKQSLARIVRRILEYNIIPEKLVAHDLTKNSTYATNLTLSDGSLDYKPLRISVQSDNIPPRLRLNKVVDIVRRDVMATNGVIHFVNLPVLPPPSIFQEAFLVPLIFSYATTAVQRVDLTGALDRWYTKDAGEGKGNFMGAAATTAFVPTSAAFQILPKKLQLYLFSPFGEKALKKILQYHIVPNTVFHSDYFHEQNVKQKAAPPQMTFDFTEPMFEQLAMVPYDVVDDSDAGAELFRPRLPRPVYSYNATLPTLLKGKEIYVEVARYKTKSSIPGPSYHFTKFYVNGKLVVTYDIPARNGALHVIDTLLDPRAGEGQAASENSWDDWEEWLPQWALEA</sequence>
<dbReference type="PANTHER" id="PTHR10900">
    <property type="entry name" value="PERIOSTIN-RELATED"/>
    <property type="match status" value="1"/>
</dbReference>
<dbReference type="RefSeq" id="XP_007764846.1">
    <property type="nucleotide sequence ID" value="XM_007766656.1"/>
</dbReference>
<feature type="chain" id="PRO_5024378856" evidence="1">
    <location>
        <begin position="22"/>
        <end position="479"/>
    </location>
</feature>
<feature type="signal peptide" evidence="1">
    <location>
        <begin position="1"/>
        <end position="21"/>
    </location>
</feature>
<dbReference type="PROSITE" id="PS50213">
    <property type="entry name" value="FAS1"/>
    <property type="match status" value="2"/>
</dbReference>
<dbReference type="GO" id="GO:0000329">
    <property type="term" value="C:fungal-type vacuole membrane"/>
    <property type="evidence" value="ECO:0007669"/>
    <property type="project" value="TreeGrafter"/>
</dbReference>
<evidence type="ECO:0000259" key="2">
    <source>
        <dbReference type="PROSITE" id="PS50213"/>
    </source>
</evidence>
<evidence type="ECO:0000313" key="3">
    <source>
        <dbReference type="EMBL" id="EIW85335.1"/>
    </source>
</evidence>
<dbReference type="OMA" id="FATPDWA"/>
<dbReference type="GO" id="GO:0016236">
    <property type="term" value="P:macroautophagy"/>
    <property type="evidence" value="ECO:0007669"/>
    <property type="project" value="TreeGrafter"/>
</dbReference>
<feature type="domain" description="FAS1" evidence="2">
    <location>
        <begin position="234"/>
        <end position="450"/>
    </location>
</feature>
<gene>
    <name evidence="3" type="ORF">CONPUDRAFT_135107</name>
</gene>
<dbReference type="SUPFAM" id="SSF82153">
    <property type="entry name" value="FAS1 domain"/>
    <property type="match status" value="2"/>
</dbReference>
<dbReference type="GeneID" id="19200707"/>
<dbReference type="Proteomes" id="UP000053558">
    <property type="component" value="Unassembled WGS sequence"/>
</dbReference>
<dbReference type="EMBL" id="JH711574">
    <property type="protein sequence ID" value="EIW85335.1"/>
    <property type="molecule type" value="Genomic_DNA"/>
</dbReference>
<organism evidence="3 4">
    <name type="scientific">Coniophora puteana (strain RWD-64-598)</name>
    <name type="common">Brown rot fungus</name>
    <dbReference type="NCBI Taxonomy" id="741705"/>
    <lineage>
        <taxon>Eukaryota</taxon>
        <taxon>Fungi</taxon>
        <taxon>Dikarya</taxon>
        <taxon>Basidiomycota</taxon>
        <taxon>Agaricomycotina</taxon>
        <taxon>Agaricomycetes</taxon>
        <taxon>Agaricomycetidae</taxon>
        <taxon>Boletales</taxon>
        <taxon>Coniophorineae</taxon>
        <taxon>Coniophoraceae</taxon>
        <taxon>Coniophora</taxon>
    </lineage>
</organism>
<accession>A0A5M3N3A5</accession>
<dbReference type="AlphaFoldDB" id="A0A5M3N3A5"/>
<dbReference type="InterPro" id="IPR050904">
    <property type="entry name" value="Adhesion/Biosynth-related"/>
</dbReference>
<evidence type="ECO:0000313" key="4">
    <source>
        <dbReference type="Proteomes" id="UP000053558"/>
    </source>
</evidence>
<name>A0A5M3N3A5_CONPW</name>
<dbReference type="OrthoDB" id="7700931at2759"/>
<dbReference type="InterPro" id="IPR000782">
    <property type="entry name" value="FAS1_domain"/>
</dbReference>
<dbReference type="KEGG" id="cput:CONPUDRAFT_135107"/>
<keyword evidence="1" id="KW-0732">Signal</keyword>
<dbReference type="GO" id="GO:0005615">
    <property type="term" value="C:extracellular space"/>
    <property type="evidence" value="ECO:0007669"/>
    <property type="project" value="TreeGrafter"/>
</dbReference>
<dbReference type="SMART" id="SM00554">
    <property type="entry name" value="FAS1"/>
    <property type="match status" value="2"/>
</dbReference>
<evidence type="ECO:0000256" key="1">
    <source>
        <dbReference type="SAM" id="SignalP"/>
    </source>
</evidence>
<reference evidence="4" key="1">
    <citation type="journal article" date="2012" name="Science">
        <title>The Paleozoic origin of enzymatic lignin decomposition reconstructed from 31 fungal genomes.</title>
        <authorList>
            <person name="Floudas D."/>
            <person name="Binder M."/>
            <person name="Riley R."/>
            <person name="Barry K."/>
            <person name="Blanchette R.A."/>
            <person name="Henrissat B."/>
            <person name="Martinez A.T."/>
            <person name="Otillar R."/>
            <person name="Spatafora J.W."/>
            <person name="Yadav J.S."/>
            <person name="Aerts A."/>
            <person name="Benoit I."/>
            <person name="Boyd A."/>
            <person name="Carlson A."/>
            <person name="Copeland A."/>
            <person name="Coutinho P.M."/>
            <person name="de Vries R.P."/>
            <person name="Ferreira P."/>
            <person name="Findley K."/>
            <person name="Foster B."/>
            <person name="Gaskell J."/>
            <person name="Glotzer D."/>
            <person name="Gorecki P."/>
            <person name="Heitman J."/>
            <person name="Hesse C."/>
            <person name="Hori C."/>
            <person name="Igarashi K."/>
            <person name="Jurgens J.A."/>
            <person name="Kallen N."/>
            <person name="Kersten P."/>
            <person name="Kohler A."/>
            <person name="Kuees U."/>
            <person name="Kumar T.K.A."/>
            <person name="Kuo A."/>
            <person name="LaButti K."/>
            <person name="Larrondo L.F."/>
            <person name="Lindquist E."/>
            <person name="Ling A."/>
            <person name="Lombard V."/>
            <person name="Lucas S."/>
            <person name="Lundell T."/>
            <person name="Martin R."/>
            <person name="McLaughlin D.J."/>
            <person name="Morgenstern I."/>
            <person name="Morin E."/>
            <person name="Murat C."/>
            <person name="Nagy L.G."/>
            <person name="Nolan M."/>
            <person name="Ohm R.A."/>
            <person name="Patyshakuliyeva A."/>
            <person name="Rokas A."/>
            <person name="Ruiz-Duenas F.J."/>
            <person name="Sabat G."/>
            <person name="Salamov A."/>
            <person name="Samejima M."/>
            <person name="Schmutz J."/>
            <person name="Slot J.C."/>
            <person name="St John F."/>
            <person name="Stenlid J."/>
            <person name="Sun H."/>
            <person name="Sun S."/>
            <person name="Syed K."/>
            <person name="Tsang A."/>
            <person name="Wiebenga A."/>
            <person name="Young D."/>
            <person name="Pisabarro A."/>
            <person name="Eastwood D.C."/>
            <person name="Martin F."/>
            <person name="Cullen D."/>
            <person name="Grigoriev I.V."/>
            <person name="Hibbett D.S."/>
        </authorList>
    </citation>
    <scope>NUCLEOTIDE SEQUENCE [LARGE SCALE GENOMIC DNA]</scope>
    <source>
        <strain evidence="4">RWD-64-598 SS2</strain>
    </source>
</reference>
<proteinExistence type="predicted"/>
<keyword evidence="4" id="KW-1185">Reference proteome</keyword>
<comment type="caution">
    <text evidence="3">The sequence shown here is derived from an EMBL/GenBank/DDBJ whole genome shotgun (WGS) entry which is preliminary data.</text>
</comment>